<keyword evidence="1" id="KW-0472">Membrane</keyword>
<reference evidence="2" key="2">
    <citation type="submission" date="2023-05" db="EMBL/GenBank/DDBJ databases">
        <authorList>
            <person name="Fouks B."/>
        </authorList>
    </citation>
    <scope>NUCLEOTIDE SEQUENCE</scope>
    <source>
        <strain evidence="2">Stay&amp;Tobe</strain>
        <tissue evidence="2">Testes</tissue>
    </source>
</reference>
<feature type="non-terminal residue" evidence="2">
    <location>
        <position position="170"/>
    </location>
</feature>
<reference evidence="2" key="1">
    <citation type="journal article" date="2023" name="IScience">
        <title>Live-bearing cockroach genome reveals convergent evolutionary mechanisms linked to viviparity in insects and beyond.</title>
        <authorList>
            <person name="Fouks B."/>
            <person name="Harrison M.C."/>
            <person name="Mikhailova A.A."/>
            <person name="Marchal E."/>
            <person name="English S."/>
            <person name="Carruthers M."/>
            <person name="Jennings E.C."/>
            <person name="Chiamaka E.L."/>
            <person name="Frigard R.A."/>
            <person name="Pippel M."/>
            <person name="Attardo G.M."/>
            <person name="Benoit J.B."/>
            <person name="Bornberg-Bauer E."/>
            <person name="Tobe S.S."/>
        </authorList>
    </citation>
    <scope>NUCLEOTIDE SEQUENCE</scope>
    <source>
        <strain evidence="2">Stay&amp;Tobe</strain>
    </source>
</reference>
<evidence type="ECO:0000313" key="2">
    <source>
        <dbReference type="EMBL" id="KAJ9598431.1"/>
    </source>
</evidence>
<proteinExistence type="predicted"/>
<dbReference type="EMBL" id="JASPKZ010001219">
    <property type="protein sequence ID" value="KAJ9598431.1"/>
    <property type="molecule type" value="Genomic_DNA"/>
</dbReference>
<gene>
    <name evidence="2" type="ORF">L9F63_010875</name>
</gene>
<feature type="transmembrane region" description="Helical" evidence="1">
    <location>
        <begin position="106"/>
        <end position="127"/>
    </location>
</feature>
<keyword evidence="1" id="KW-1133">Transmembrane helix</keyword>
<dbReference type="AlphaFoldDB" id="A0AAD8AG49"/>
<protein>
    <submittedName>
        <fullName evidence="2">Uncharacterized protein</fullName>
    </submittedName>
</protein>
<name>A0AAD8AG49_DIPPU</name>
<evidence type="ECO:0000313" key="3">
    <source>
        <dbReference type="Proteomes" id="UP001233999"/>
    </source>
</evidence>
<evidence type="ECO:0000256" key="1">
    <source>
        <dbReference type="SAM" id="Phobius"/>
    </source>
</evidence>
<organism evidence="2 3">
    <name type="scientific">Diploptera punctata</name>
    <name type="common">Pacific beetle cockroach</name>
    <dbReference type="NCBI Taxonomy" id="6984"/>
    <lineage>
        <taxon>Eukaryota</taxon>
        <taxon>Metazoa</taxon>
        <taxon>Ecdysozoa</taxon>
        <taxon>Arthropoda</taxon>
        <taxon>Hexapoda</taxon>
        <taxon>Insecta</taxon>
        <taxon>Pterygota</taxon>
        <taxon>Neoptera</taxon>
        <taxon>Polyneoptera</taxon>
        <taxon>Dictyoptera</taxon>
        <taxon>Blattodea</taxon>
        <taxon>Blaberoidea</taxon>
        <taxon>Blaberidae</taxon>
        <taxon>Diplopterinae</taxon>
        <taxon>Diploptera</taxon>
    </lineage>
</organism>
<dbReference type="Proteomes" id="UP001233999">
    <property type="component" value="Unassembled WGS sequence"/>
</dbReference>
<comment type="caution">
    <text evidence="2">The sequence shown here is derived from an EMBL/GenBank/DDBJ whole genome shotgun (WGS) entry which is preliminary data.</text>
</comment>
<feature type="transmembrane region" description="Helical" evidence="1">
    <location>
        <begin position="133"/>
        <end position="155"/>
    </location>
</feature>
<accession>A0AAD8AG49</accession>
<keyword evidence="1" id="KW-0812">Transmembrane</keyword>
<keyword evidence="3" id="KW-1185">Reference proteome</keyword>
<feature type="non-terminal residue" evidence="2">
    <location>
        <position position="1"/>
    </location>
</feature>
<sequence length="170" mass="18312">LNNYLYSITVTRLMIGARDLDRKSKQVRPSGAPWVRLSGATLGKAPGGRLGFRNHFGLCQALGGHLPLGYAIWGQVRPSGARLGHLGPGPRGPLGVRLGLRGLFGLYSRGPLGVGLGWVFGAALGYVRLSGATWCWTLGGHLVLGSSASFAKLMYGRVIQFLQRRYVQFH</sequence>